<organism evidence="2 3">
    <name type="scientific">Bifidobacterium stellenboschense</name>
    <dbReference type="NCBI Taxonomy" id="762211"/>
    <lineage>
        <taxon>Bacteria</taxon>
        <taxon>Bacillati</taxon>
        <taxon>Actinomycetota</taxon>
        <taxon>Actinomycetes</taxon>
        <taxon>Bifidobacteriales</taxon>
        <taxon>Bifidobacteriaceae</taxon>
        <taxon>Bifidobacterium</taxon>
    </lineage>
</organism>
<dbReference type="GO" id="GO:0009307">
    <property type="term" value="P:DNA restriction-modification system"/>
    <property type="evidence" value="ECO:0007669"/>
    <property type="project" value="InterPro"/>
</dbReference>
<keyword evidence="2" id="KW-0255">Endonuclease</keyword>
<evidence type="ECO:0000313" key="2">
    <source>
        <dbReference type="EMBL" id="KFJ00925.1"/>
    </source>
</evidence>
<dbReference type="PIRSF" id="PIRSF031853">
    <property type="entry name" value="UPC031853"/>
    <property type="match status" value="1"/>
</dbReference>
<dbReference type="Proteomes" id="UP000029004">
    <property type="component" value="Unassembled WGS sequence"/>
</dbReference>
<evidence type="ECO:0000259" key="1">
    <source>
        <dbReference type="Pfam" id="PF04471"/>
    </source>
</evidence>
<keyword evidence="2" id="KW-0540">Nuclease</keyword>
<sequence length="334" mass="37263">MSAWLIRAGRGARYAADWFAHGYVAIYWLLDGLDLGHASREQVKECVDRLYADKSPQARAMIVGQTYRFGSVMSCGDTVVTYDPARRQYHIGILTGDCMTVRADADACYTREVRWEHIVPRDALSDTSRNSLGTIATLSLINEDAYADLAHSLKEERSPDVIIESDAASSADDMTDDEEIRMVTEEEALEKIKDRIHALDWDDMERLVAGMLRAMGYRTMMTGSGGDQGRDIIASPDGLGLSSPRIVVEVKHRKESMGAPALRSFIAGLRDADRGLYVSTGGFTKEALYEAERARIPVTLLDLDQFTRVLVDNYENADTQTRTLLPLTHIYWPA</sequence>
<dbReference type="AlphaFoldDB" id="A0A087DZH4"/>
<protein>
    <submittedName>
        <fullName evidence="2">Restriction endonuclease</fullName>
    </submittedName>
</protein>
<dbReference type="PANTHER" id="PTHR30015:SF7">
    <property type="entry name" value="TYPE IV METHYL-DIRECTED RESTRICTION ENZYME ECOKMRR"/>
    <property type="match status" value="1"/>
</dbReference>
<keyword evidence="3" id="KW-1185">Reference proteome</keyword>
<dbReference type="Pfam" id="PF04471">
    <property type="entry name" value="Mrr_cat"/>
    <property type="match status" value="1"/>
</dbReference>
<proteinExistence type="predicted"/>
<name>A0A087DZH4_9BIFI</name>
<dbReference type="InterPro" id="IPR052906">
    <property type="entry name" value="Type_IV_Methyl-Rstrct_Enzyme"/>
</dbReference>
<dbReference type="eggNOG" id="COG4127">
    <property type="taxonomic scope" value="Bacteria"/>
</dbReference>
<dbReference type="InterPro" id="IPR007560">
    <property type="entry name" value="Restrct_endonuc_IV_Mrr"/>
</dbReference>
<dbReference type="PANTHER" id="PTHR30015">
    <property type="entry name" value="MRR RESTRICTION SYSTEM PROTEIN"/>
    <property type="match status" value="1"/>
</dbReference>
<keyword evidence="2" id="KW-0378">Hydrolase</keyword>
<dbReference type="EMBL" id="JGZP01000004">
    <property type="protein sequence ID" value="KFJ00925.1"/>
    <property type="molecule type" value="Genomic_DNA"/>
</dbReference>
<dbReference type="REBASE" id="384962">
    <property type="entry name" value="Bst23968MrrP"/>
</dbReference>
<dbReference type="InterPro" id="IPR016984">
    <property type="entry name" value="UCP031853"/>
</dbReference>
<dbReference type="SUPFAM" id="SSF52980">
    <property type="entry name" value="Restriction endonuclease-like"/>
    <property type="match status" value="1"/>
</dbReference>
<dbReference type="InterPro" id="IPR011335">
    <property type="entry name" value="Restrct_endonuc-II-like"/>
</dbReference>
<accession>A0A087DZH4</accession>
<dbReference type="InterPro" id="IPR011856">
    <property type="entry name" value="tRNA_endonuc-like_dom_sf"/>
</dbReference>
<dbReference type="GO" id="GO:0043590">
    <property type="term" value="C:bacterial nucleoid"/>
    <property type="evidence" value="ECO:0007669"/>
    <property type="project" value="TreeGrafter"/>
</dbReference>
<gene>
    <name evidence="2" type="ORF">BSTEL_0337</name>
</gene>
<dbReference type="GO" id="GO:0015666">
    <property type="term" value="F:restriction endodeoxyribonuclease activity"/>
    <property type="evidence" value="ECO:0007669"/>
    <property type="project" value="TreeGrafter"/>
</dbReference>
<dbReference type="STRING" id="762211.BSTEL_0337"/>
<dbReference type="Gene3D" id="3.40.1350.10">
    <property type="match status" value="1"/>
</dbReference>
<dbReference type="GO" id="GO:0003677">
    <property type="term" value="F:DNA binding"/>
    <property type="evidence" value="ECO:0007669"/>
    <property type="project" value="InterPro"/>
</dbReference>
<evidence type="ECO:0000313" key="3">
    <source>
        <dbReference type="Proteomes" id="UP000029004"/>
    </source>
</evidence>
<comment type="caution">
    <text evidence="2">The sequence shown here is derived from an EMBL/GenBank/DDBJ whole genome shotgun (WGS) entry which is preliminary data.</text>
</comment>
<reference evidence="2 3" key="1">
    <citation type="submission" date="2014-03" db="EMBL/GenBank/DDBJ databases">
        <title>Genomics of Bifidobacteria.</title>
        <authorList>
            <person name="Ventura M."/>
            <person name="Milani C."/>
            <person name="Lugli G.A."/>
        </authorList>
    </citation>
    <scope>NUCLEOTIDE SEQUENCE [LARGE SCALE GENOMIC DNA]</scope>
    <source>
        <strain evidence="2 3">DSM 23968</strain>
    </source>
</reference>
<feature type="domain" description="Restriction endonuclease type IV Mrr" evidence="1">
    <location>
        <begin position="197"/>
        <end position="309"/>
    </location>
</feature>